<keyword evidence="2" id="KW-0472">Membrane</keyword>
<sequence length="303" mass="29068">MPTPTTSAREFTAVASASADGGGAIGGAGGSAIGASASANGGDAIGGSGDAGGSASGGAGGFANGTSASANGGEAIGGAGGSGGVGGSASGGAGGVASGASADGGDAIAGAAGSASAGSSITTSNSSSIAVTASSTAKASSSSSTSIGPKKTASAAVTGVSVAGSLIALLATGICILFILRHRRRRLRAEGQITPFEASSSVEGPLISEKHRTNVDQSRALQPVRPGHQPHVPEPVPLPESSGHRSEQLESPEGNDEVRSQAVASLHDSNAEMRTTIVRLMEHMRHLEAQMESGEAPPMYIPS</sequence>
<evidence type="ECO:0000256" key="2">
    <source>
        <dbReference type="SAM" id="Phobius"/>
    </source>
</evidence>
<reference evidence="3" key="1">
    <citation type="journal article" date="2019" name="Environ. Microbiol.">
        <title>Fungal ecological strategies reflected in gene transcription - a case study of two litter decomposers.</title>
        <authorList>
            <person name="Barbi F."/>
            <person name="Kohler A."/>
            <person name="Barry K."/>
            <person name="Baskaran P."/>
            <person name="Daum C."/>
            <person name="Fauchery L."/>
            <person name="Ihrmark K."/>
            <person name="Kuo A."/>
            <person name="LaButti K."/>
            <person name="Lipzen A."/>
            <person name="Morin E."/>
            <person name="Grigoriev I.V."/>
            <person name="Henrissat B."/>
            <person name="Lindahl B."/>
            <person name="Martin F."/>
        </authorList>
    </citation>
    <scope>NUCLEOTIDE SEQUENCE</scope>
    <source>
        <strain evidence="3">JB14</strain>
    </source>
</reference>
<dbReference type="EMBL" id="ML769474">
    <property type="protein sequence ID" value="KAE9399057.1"/>
    <property type="molecule type" value="Genomic_DNA"/>
</dbReference>
<keyword evidence="2" id="KW-0812">Transmembrane</keyword>
<dbReference type="Proteomes" id="UP000799118">
    <property type="component" value="Unassembled WGS sequence"/>
</dbReference>
<evidence type="ECO:0000256" key="1">
    <source>
        <dbReference type="SAM" id="MobiDB-lite"/>
    </source>
</evidence>
<evidence type="ECO:0000313" key="3">
    <source>
        <dbReference type="EMBL" id="KAE9399057.1"/>
    </source>
</evidence>
<accession>A0A6A4HPV8</accession>
<dbReference type="AlphaFoldDB" id="A0A6A4HPV8"/>
<dbReference type="OrthoDB" id="2974291at2759"/>
<gene>
    <name evidence="3" type="ORF">BT96DRAFT_939718</name>
</gene>
<keyword evidence="4" id="KW-1185">Reference proteome</keyword>
<protein>
    <submittedName>
        <fullName evidence="3">Uncharacterized protein</fullName>
    </submittedName>
</protein>
<evidence type="ECO:0000313" key="4">
    <source>
        <dbReference type="Proteomes" id="UP000799118"/>
    </source>
</evidence>
<feature type="transmembrane region" description="Helical" evidence="2">
    <location>
        <begin position="155"/>
        <end position="180"/>
    </location>
</feature>
<organism evidence="3 4">
    <name type="scientific">Gymnopus androsaceus JB14</name>
    <dbReference type="NCBI Taxonomy" id="1447944"/>
    <lineage>
        <taxon>Eukaryota</taxon>
        <taxon>Fungi</taxon>
        <taxon>Dikarya</taxon>
        <taxon>Basidiomycota</taxon>
        <taxon>Agaricomycotina</taxon>
        <taxon>Agaricomycetes</taxon>
        <taxon>Agaricomycetidae</taxon>
        <taxon>Agaricales</taxon>
        <taxon>Marasmiineae</taxon>
        <taxon>Omphalotaceae</taxon>
        <taxon>Gymnopus</taxon>
    </lineage>
</organism>
<name>A0A6A4HPV8_9AGAR</name>
<proteinExistence type="predicted"/>
<feature type="region of interest" description="Disordered" evidence="1">
    <location>
        <begin position="221"/>
        <end position="270"/>
    </location>
</feature>
<keyword evidence="2" id="KW-1133">Transmembrane helix</keyword>
<feature type="region of interest" description="Disordered" evidence="1">
    <location>
        <begin position="43"/>
        <end position="62"/>
    </location>
</feature>